<sequence>PVVAFSSDVLIVSVNSSIFCSSCSIVSIGSIIGSIYFILSLKHSQLIILIFVLSFEQRAKSRMFELLRNVGATPPPLECVRSHRIIR</sequence>
<keyword evidence="2" id="KW-1185">Reference proteome</keyword>
<dbReference type="Proteomes" id="UP000276133">
    <property type="component" value="Unassembled WGS sequence"/>
</dbReference>
<comment type="caution">
    <text evidence="1">The sequence shown here is derived from an EMBL/GenBank/DDBJ whole genome shotgun (WGS) entry which is preliminary data.</text>
</comment>
<feature type="non-terminal residue" evidence="1">
    <location>
        <position position="1"/>
    </location>
</feature>
<reference evidence="1 2" key="1">
    <citation type="journal article" date="2018" name="Sci. Rep.">
        <title>Genomic signatures of local adaptation to the degree of environmental predictability in rotifers.</title>
        <authorList>
            <person name="Franch-Gras L."/>
            <person name="Hahn C."/>
            <person name="Garcia-Roger E.M."/>
            <person name="Carmona M.J."/>
            <person name="Serra M."/>
            <person name="Gomez A."/>
        </authorList>
    </citation>
    <scope>NUCLEOTIDE SEQUENCE [LARGE SCALE GENOMIC DNA]</scope>
    <source>
        <strain evidence="1">HYR1</strain>
    </source>
</reference>
<proteinExistence type="predicted"/>
<evidence type="ECO:0000313" key="2">
    <source>
        <dbReference type="Proteomes" id="UP000276133"/>
    </source>
</evidence>
<accession>A0A3M7PT12</accession>
<protein>
    <submittedName>
        <fullName evidence="1">Uncharacterized protein</fullName>
    </submittedName>
</protein>
<dbReference type="AlphaFoldDB" id="A0A3M7PT12"/>
<organism evidence="1 2">
    <name type="scientific">Brachionus plicatilis</name>
    <name type="common">Marine rotifer</name>
    <name type="synonym">Brachionus muelleri</name>
    <dbReference type="NCBI Taxonomy" id="10195"/>
    <lineage>
        <taxon>Eukaryota</taxon>
        <taxon>Metazoa</taxon>
        <taxon>Spiralia</taxon>
        <taxon>Gnathifera</taxon>
        <taxon>Rotifera</taxon>
        <taxon>Eurotatoria</taxon>
        <taxon>Monogononta</taxon>
        <taxon>Pseudotrocha</taxon>
        <taxon>Ploima</taxon>
        <taxon>Brachionidae</taxon>
        <taxon>Brachionus</taxon>
    </lineage>
</organism>
<gene>
    <name evidence="1" type="ORF">BpHYR1_004784</name>
</gene>
<dbReference type="EMBL" id="REGN01009164">
    <property type="protein sequence ID" value="RNA01808.1"/>
    <property type="molecule type" value="Genomic_DNA"/>
</dbReference>
<name>A0A3M7PT12_BRAPC</name>
<evidence type="ECO:0000313" key="1">
    <source>
        <dbReference type="EMBL" id="RNA01808.1"/>
    </source>
</evidence>